<dbReference type="InterPro" id="IPR011576">
    <property type="entry name" value="Pyridox_Oxase_N"/>
</dbReference>
<evidence type="ECO:0000259" key="9">
    <source>
        <dbReference type="Pfam" id="PF01243"/>
    </source>
</evidence>
<dbReference type="InterPro" id="IPR019576">
    <property type="entry name" value="Pyridoxamine_oxidase_dimer_C"/>
</dbReference>
<feature type="binding site" evidence="6 7">
    <location>
        <position position="73"/>
    </location>
    <ligand>
        <name>FMN</name>
        <dbReference type="ChEBI" id="CHEBI:58210"/>
    </ligand>
</feature>
<evidence type="ECO:0000256" key="8">
    <source>
        <dbReference type="SAM" id="MobiDB-lite"/>
    </source>
</evidence>
<evidence type="ECO:0000256" key="6">
    <source>
        <dbReference type="HAMAP-Rule" id="MF_01629"/>
    </source>
</evidence>
<evidence type="ECO:0000256" key="5">
    <source>
        <dbReference type="ARBA" id="ARBA00023096"/>
    </source>
</evidence>
<feature type="domain" description="Pyridoxamine 5'-phosphate oxidase N-terminal" evidence="9">
    <location>
        <begin position="24"/>
        <end position="150"/>
    </location>
</feature>
<dbReference type="PANTHER" id="PTHR10851">
    <property type="entry name" value="PYRIDOXINE-5-PHOSPHATE OXIDASE"/>
    <property type="match status" value="1"/>
</dbReference>
<feature type="region of interest" description="Disordered" evidence="8">
    <location>
        <begin position="115"/>
        <end position="139"/>
    </location>
</feature>
<organism evidence="11 12">
    <name type="scientific">Tanticharoenia sakaeratensis NBRC 103193</name>
    <dbReference type="NCBI Taxonomy" id="1231623"/>
    <lineage>
        <taxon>Bacteria</taxon>
        <taxon>Pseudomonadati</taxon>
        <taxon>Pseudomonadota</taxon>
        <taxon>Alphaproteobacteria</taxon>
        <taxon>Acetobacterales</taxon>
        <taxon>Acetobacteraceae</taxon>
        <taxon>Tanticharoenia</taxon>
    </lineage>
</organism>
<feature type="binding site" evidence="6 7">
    <location>
        <position position="74"/>
    </location>
    <ligand>
        <name>FMN</name>
        <dbReference type="ChEBI" id="CHEBI:58210"/>
    </ligand>
</feature>
<keyword evidence="4 6" id="KW-0560">Oxidoreductase</keyword>
<comment type="catalytic activity">
    <reaction evidence="6">
        <text>pyridoxine 5'-phosphate + O2 = pyridoxal 5'-phosphate + H2O2</text>
        <dbReference type="Rhea" id="RHEA:15149"/>
        <dbReference type="ChEBI" id="CHEBI:15379"/>
        <dbReference type="ChEBI" id="CHEBI:16240"/>
        <dbReference type="ChEBI" id="CHEBI:58589"/>
        <dbReference type="ChEBI" id="CHEBI:597326"/>
        <dbReference type="EC" id="1.4.3.5"/>
    </reaction>
</comment>
<feature type="binding site" evidence="6">
    <location>
        <position position="122"/>
    </location>
    <ligand>
        <name>substrate</name>
    </ligand>
</feature>
<dbReference type="Proteomes" id="UP000032679">
    <property type="component" value="Unassembled WGS sequence"/>
</dbReference>
<evidence type="ECO:0000313" key="12">
    <source>
        <dbReference type="Proteomes" id="UP000032679"/>
    </source>
</evidence>
<dbReference type="AlphaFoldDB" id="A0A0D6MIE7"/>
<keyword evidence="12" id="KW-1185">Reference proteome</keyword>
<evidence type="ECO:0000256" key="2">
    <source>
        <dbReference type="ARBA" id="ARBA00022630"/>
    </source>
</evidence>
<dbReference type="NCBIfam" id="NF004231">
    <property type="entry name" value="PRK05679.1"/>
    <property type="match status" value="1"/>
</dbReference>
<feature type="domain" description="Pyridoxine 5'-phosphate oxidase dimerisation C-terminal" evidence="10">
    <location>
        <begin position="163"/>
        <end position="203"/>
    </location>
</feature>
<feature type="binding site" evidence="6 7">
    <location>
        <begin position="52"/>
        <end position="57"/>
    </location>
    <ligand>
        <name>FMN</name>
        <dbReference type="ChEBI" id="CHEBI:58210"/>
    </ligand>
</feature>
<dbReference type="GO" id="GO:0008615">
    <property type="term" value="P:pyridoxine biosynthetic process"/>
    <property type="evidence" value="ECO:0007669"/>
    <property type="project" value="UniProtKB-UniRule"/>
</dbReference>
<dbReference type="GO" id="GO:0010181">
    <property type="term" value="F:FMN binding"/>
    <property type="evidence" value="ECO:0007669"/>
    <property type="project" value="UniProtKB-UniRule"/>
</dbReference>
<proteinExistence type="inferred from homology"/>
<dbReference type="Gene3D" id="2.30.110.10">
    <property type="entry name" value="Electron Transport, Fmn-binding Protein, Chain A"/>
    <property type="match status" value="1"/>
</dbReference>
<feature type="binding site" evidence="6 7">
    <location>
        <position position="186"/>
    </location>
    <ligand>
        <name>FMN</name>
        <dbReference type="ChEBI" id="CHEBI:58210"/>
    </ligand>
</feature>
<feature type="binding site" evidence="6 7">
    <location>
        <begin position="131"/>
        <end position="132"/>
    </location>
    <ligand>
        <name>FMN</name>
        <dbReference type="ChEBI" id="CHEBI:58210"/>
    </ligand>
</feature>
<accession>A0A0D6MIE7</accession>
<feature type="binding site" evidence="6 7">
    <location>
        <begin position="67"/>
        <end position="68"/>
    </location>
    <ligand>
        <name>FMN</name>
        <dbReference type="ChEBI" id="CHEBI:58210"/>
    </ligand>
</feature>
<keyword evidence="2 6" id="KW-0285">Flavoprotein</keyword>
<dbReference type="HAMAP" id="MF_01629">
    <property type="entry name" value="PdxH"/>
    <property type="match status" value="1"/>
</dbReference>
<dbReference type="EMBL" id="BALE01000009">
    <property type="protein sequence ID" value="GAN53256.1"/>
    <property type="molecule type" value="Genomic_DNA"/>
</dbReference>
<feature type="binding site" evidence="6 7">
    <location>
        <position position="176"/>
    </location>
    <ligand>
        <name>FMN</name>
        <dbReference type="ChEBI" id="CHEBI:58210"/>
    </ligand>
</feature>
<evidence type="ECO:0000256" key="7">
    <source>
        <dbReference type="PIRSR" id="PIRSR000190-2"/>
    </source>
</evidence>
<dbReference type="STRING" id="1231623.Tasa_009_051"/>
<protein>
    <recommendedName>
        <fullName evidence="6">Pyridoxine/pyridoxamine 5'-phosphate oxidase</fullName>
        <ecNumber evidence="6">1.4.3.5</ecNumber>
    </recommendedName>
    <alternativeName>
        <fullName evidence="6">PNP/PMP oxidase</fullName>
        <shortName evidence="6">PNPOx</shortName>
    </alternativeName>
    <alternativeName>
        <fullName evidence="6">Pyridoxal 5'-phosphate synthase</fullName>
    </alternativeName>
</protein>
<evidence type="ECO:0000259" key="10">
    <source>
        <dbReference type="Pfam" id="PF10590"/>
    </source>
</evidence>
<dbReference type="Pfam" id="PF10590">
    <property type="entry name" value="PNP_phzG_C"/>
    <property type="match status" value="1"/>
</dbReference>
<dbReference type="RefSeq" id="WP_048847047.1">
    <property type="nucleotide sequence ID" value="NZ_BALE01000009.1"/>
</dbReference>
<comment type="function">
    <text evidence="6">Catalyzes the oxidation of either pyridoxine 5'-phosphate (PNP) or pyridoxamine 5'-phosphate (PMP) into pyridoxal 5'-phosphate (PLP).</text>
</comment>
<comment type="subunit">
    <text evidence="6">Homodimer.</text>
</comment>
<feature type="binding site" evidence="6">
    <location>
        <begin position="182"/>
        <end position="184"/>
    </location>
    <ligand>
        <name>substrate</name>
    </ligand>
</feature>
<dbReference type="PIRSF" id="PIRSF000190">
    <property type="entry name" value="Pyd_amn-ph_oxd"/>
    <property type="match status" value="1"/>
</dbReference>
<reference evidence="11 12" key="1">
    <citation type="submission" date="2012-10" db="EMBL/GenBank/DDBJ databases">
        <title>Genome sequencing of Tanticharoenia sakaeratensis NBRC 103193.</title>
        <authorList>
            <person name="Azuma Y."/>
            <person name="Hadano H."/>
            <person name="Hirakawa H."/>
            <person name="Matsushita K."/>
        </authorList>
    </citation>
    <scope>NUCLEOTIDE SEQUENCE [LARGE SCALE GENOMIC DNA]</scope>
    <source>
        <strain evidence="11 12">NBRC 103193</strain>
    </source>
</reference>
<dbReference type="PANTHER" id="PTHR10851:SF0">
    <property type="entry name" value="PYRIDOXINE-5'-PHOSPHATE OXIDASE"/>
    <property type="match status" value="1"/>
</dbReference>
<dbReference type="OrthoDB" id="9780392at2"/>
<comment type="similarity">
    <text evidence="1 6">Belongs to the pyridoxamine 5'-phosphate oxidase family.</text>
</comment>
<comment type="caution">
    <text evidence="11">The sequence shown here is derived from an EMBL/GenBank/DDBJ whole genome shotgun (WGS) entry which is preliminary data.</text>
</comment>
<dbReference type="InterPro" id="IPR000659">
    <property type="entry name" value="Pyridox_Oxase"/>
</dbReference>
<comment type="pathway">
    <text evidence="6">Cofactor metabolism; pyridoxal 5'-phosphate salvage; pyridoxal 5'-phosphate from pyridoxine 5'-phosphate: step 1/1.</text>
</comment>
<dbReference type="UniPathway" id="UPA01068">
    <property type="reaction ID" value="UER00304"/>
</dbReference>
<feature type="binding site" evidence="6">
    <location>
        <position position="118"/>
    </location>
    <ligand>
        <name>substrate</name>
    </ligand>
</feature>
<dbReference type="Pfam" id="PF01243">
    <property type="entry name" value="PNPOx_N"/>
    <property type="match status" value="1"/>
</dbReference>
<name>A0A0D6MIE7_9PROT</name>
<gene>
    <name evidence="6" type="primary">pdxH</name>
    <name evidence="11" type="ORF">Tasa_009_051</name>
</gene>
<comment type="pathway">
    <text evidence="6">Cofactor metabolism; pyridoxal 5'-phosphate salvage; pyridoxal 5'-phosphate from pyridoxamine 5'-phosphate: step 1/1.</text>
</comment>
<feature type="compositionally biased region" description="Basic and acidic residues" evidence="8">
    <location>
        <begin position="115"/>
        <end position="124"/>
    </location>
</feature>
<dbReference type="InterPro" id="IPR012349">
    <property type="entry name" value="Split_barrel_FMN-bd"/>
</dbReference>
<evidence type="ECO:0000256" key="1">
    <source>
        <dbReference type="ARBA" id="ARBA00007301"/>
    </source>
</evidence>
<feature type="binding site" evidence="6">
    <location>
        <position position="57"/>
    </location>
    <ligand>
        <name>substrate</name>
    </ligand>
</feature>
<comment type="cofactor">
    <cofactor evidence="6 7">
        <name>FMN</name>
        <dbReference type="ChEBI" id="CHEBI:58210"/>
    </cofactor>
    <text evidence="6 7">Binds 1 FMN per subunit.</text>
</comment>
<comment type="catalytic activity">
    <reaction evidence="6">
        <text>pyridoxamine 5'-phosphate + O2 + H2O = pyridoxal 5'-phosphate + H2O2 + NH4(+)</text>
        <dbReference type="Rhea" id="RHEA:15817"/>
        <dbReference type="ChEBI" id="CHEBI:15377"/>
        <dbReference type="ChEBI" id="CHEBI:15379"/>
        <dbReference type="ChEBI" id="CHEBI:16240"/>
        <dbReference type="ChEBI" id="CHEBI:28938"/>
        <dbReference type="ChEBI" id="CHEBI:58451"/>
        <dbReference type="ChEBI" id="CHEBI:597326"/>
        <dbReference type="EC" id="1.4.3.5"/>
    </reaction>
</comment>
<keyword evidence="5 6" id="KW-0664">Pyridoxine biosynthesis</keyword>
<evidence type="ECO:0000256" key="4">
    <source>
        <dbReference type="ARBA" id="ARBA00023002"/>
    </source>
</evidence>
<keyword evidence="3 6" id="KW-0288">FMN</keyword>
<feature type="binding site" evidence="6">
    <location>
        <position position="114"/>
    </location>
    <ligand>
        <name>substrate</name>
    </ligand>
</feature>
<evidence type="ECO:0000313" key="11">
    <source>
        <dbReference type="EMBL" id="GAN53256.1"/>
    </source>
</evidence>
<dbReference type="EC" id="1.4.3.5" evidence="6"/>
<dbReference type="SUPFAM" id="SSF50475">
    <property type="entry name" value="FMN-binding split barrel"/>
    <property type="match status" value="1"/>
</dbReference>
<feature type="binding site" evidence="6 7">
    <location>
        <position position="96"/>
    </location>
    <ligand>
        <name>FMN</name>
        <dbReference type="ChEBI" id="CHEBI:58210"/>
    </ligand>
</feature>
<evidence type="ECO:0000256" key="3">
    <source>
        <dbReference type="ARBA" id="ARBA00022643"/>
    </source>
</evidence>
<dbReference type="NCBIfam" id="TIGR00558">
    <property type="entry name" value="pdxH"/>
    <property type="match status" value="1"/>
</dbReference>
<sequence length="203" mass="23158">MTENAFPPLLDPATAPFPTIAAWMNEAAEHELNDPTAVALATVDSRGRPSVRMVLAKAVGPDGVVFFTNLQSRKGTDLHGNPNAALLWHWKSLRRQVRIEGRAQKVTPAEADRYFASRHPESRRGALASDQSRPMPDREAFERRVEELRARYGDDDIPRPGYWSGFRIMPEAVELWQDRPHRLHDRVRWEKTEAGWNGTRLFP</sequence>
<dbReference type="GO" id="GO:0004733">
    <property type="term" value="F:pyridoxamine phosphate oxidase activity"/>
    <property type="evidence" value="ECO:0007669"/>
    <property type="project" value="UniProtKB-UniRule"/>
</dbReference>